<feature type="compositionally biased region" description="Polar residues" evidence="1">
    <location>
        <begin position="376"/>
        <end position="390"/>
    </location>
</feature>
<dbReference type="Proteomes" id="UP000472372">
    <property type="component" value="Chromosome 12"/>
</dbReference>
<feature type="region of interest" description="Disordered" evidence="1">
    <location>
        <begin position="540"/>
        <end position="577"/>
    </location>
</feature>
<protein>
    <submittedName>
        <fullName evidence="2">Uncharacterized protein</fullName>
    </submittedName>
</protein>
<dbReference type="AlphaFoldDB" id="A0A6S6WH60"/>
<feature type="compositionally biased region" description="Basic and acidic residues" evidence="1">
    <location>
        <begin position="564"/>
        <end position="577"/>
    </location>
</feature>
<organism evidence="2 3">
    <name type="scientific">Pyrenophora teres f. teres</name>
    <dbReference type="NCBI Taxonomy" id="97479"/>
    <lineage>
        <taxon>Eukaryota</taxon>
        <taxon>Fungi</taxon>
        <taxon>Dikarya</taxon>
        <taxon>Ascomycota</taxon>
        <taxon>Pezizomycotina</taxon>
        <taxon>Dothideomycetes</taxon>
        <taxon>Pleosporomycetidae</taxon>
        <taxon>Pleosporales</taxon>
        <taxon>Pleosporineae</taxon>
        <taxon>Pleosporaceae</taxon>
        <taxon>Pyrenophora</taxon>
    </lineage>
</organism>
<feature type="region of interest" description="Disordered" evidence="1">
    <location>
        <begin position="376"/>
        <end position="396"/>
    </location>
</feature>
<gene>
    <name evidence="2" type="ORF">PTTW11_11302</name>
</gene>
<accession>A0A6S6WH60</accession>
<dbReference type="EMBL" id="HG992988">
    <property type="protein sequence ID" value="CAE7220361.1"/>
    <property type="molecule type" value="Genomic_DNA"/>
</dbReference>
<evidence type="ECO:0000256" key="1">
    <source>
        <dbReference type="SAM" id="MobiDB-lite"/>
    </source>
</evidence>
<proteinExistence type="predicted"/>
<sequence length="703" mass="79168">MYSSQRQPRSLKRSNSKESQNSYGSAATTVSRSSSKLLFGEIPLTPATTADGRSIRSNGSICNLVLSTSSVFLRFWLNDACRDNVLDHMEPEDLSNFRLVCHDFSAKAAPPLFEKMTVTFKTSTFSKPARIDALSRIGRHVKTFTFHMPHGPETCLPPIIDPLTGAEQQFIYEPQVQLPQHGPAKDKAPKYGSWEMQDLLIKQYPPLFHAATNVPAFCAAFSQMINLTHLKISCPGSNSPRHRRGVVDYALISLRIAIERAPLYSLSALSLHPIHTGGLLYLHPMHGFGSTPSSGKRWSQIRHLSICMENTPSSPRSRSSHSTEHLRILHAYLSTLSRSLTRLFFRWKGSRGPCPLSLDRESCLLEQYQTISHKASAYNNNNGDESNIHPSQRGGGPAPLSFPRLRILALENALMDSSQIADFITRHKRSLREFNFEDVKLREGDWDKALEPLTTITGSDSWKRHQEVESMDVPVMLSPVEIAPEMGMARERERQMRMGLGQDVRIMGPPMEEVQEAIEEVGYKERKERERVLSRWLGRPVRGSGAAGGHGGSADAGAGANGRRVREREQAQKDNKTLEKYWSYSKKNSDDTVPAHIEALRLCRVLAVRRGWVPPNCREQESDRPKGIFESIRKQVHHELYGMNSYIRNFAPGEVSHEECIVKITNRNLAARIPRDAPVNERREEQQARQAKIHALHDATAQL</sequence>
<name>A0A6S6WH60_9PLEO</name>
<reference evidence="2" key="1">
    <citation type="submission" date="2021-02" db="EMBL/GenBank/DDBJ databases">
        <authorList>
            <person name="Syme A R."/>
            <person name="Syme A R."/>
            <person name="Moolhuijzen P."/>
        </authorList>
    </citation>
    <scope>NUCLEOTIDE SEQUENCE</scope>
    <source>
        <strain evidence="2">W1-1</strain>
    </source>
</reference>
<feature type="compositionally biased region" description="Gly residues" evidence="1">
    <location>
        <begin position="545"/>
        <end position="554"/>
    </location>
</feature>
<feature type="region of interest" description="Disordered" evidence="1">
    <location>
        <begin position="1"/>
        <end position="28"/>
    </location>
</feature>
<feature type="compositionally biased region" description="Polar residues" evidence="1">
    <location>
        <begin position="17"/>
        <end position="28"/>
    </location>
</feature>
<evidence type="ECO:0000313" key="3">
    <source>
        <dbReference type="Proteomes" id="UP000472372"/>
    </source>
</evidence>
<evidence type="ECO:0000313" key="2">
    <source>
        <dbReference type="EMBL" id="CAE7220361.1"/>
    </source>
</evidence>